<keyword evidence="4 8" id="KW-0472">Membrane</keyword>
<dbReference type="InterPro" id="IPR003660">
    <property type="entry name" value="HAMP_dom"/>
</dbReference>
<dbReference type="SMART" id="SM00283">
    <property type="entry name" value="MA"/>
    <property type="match status" value="1"/>
</dbReference>
<comment type="caution">
    <text evidence="11">The sequence shown here is derived from an EMBL/GenBank/DDBJ whole genome shotgun (WGS) entry which is preliminary data.</text>
</comment>
<evidence type="ECO:0000256" key="1">
    <source>
        <dbReference type="ARBA" id="ARBA00004141"/>
    </source>
</evidence>
<evidence type="ECO:0000313" key="11">
    <source>
        <dbReference type="EMBL" id="MFC3853513.1"/>
    </source>
</evidence>
<proteinExistence type="inferred from homology"/>
<dbReference type="PANTHER" id="PTHR32089:SF119">
    <property type="entry name" value="METHYL-ACCEPTING CHEMOTAXIS PROTEIN CTPL"/>
    <property type="match status" value="1"/>
</dbReference>
<evidence type="ECO:0000256" key="4">
    <source>
        <dbReference type="ARBA" id="ARBA00023136"/>
    </source>
</evidence>
<evidence type="ECO:0000256" key="8">
    <source>
        <dbReference type="SAM" id="Phobius"/>
    </source>
</evidence>
<dbReference type="SUPFAM" id="SSF58104">
    <property type="entry name" value="Methyl-accepting chemotaxis protein (MCP) signaling domain"/>
    <property type="match status" value="1"/>
</dbReference>
<evidence type="ECO:0000256" key="7">
    <source>
        <dbReference type="PROSITE-ProRule" id="PRU00284"/>
    </source>
</evidence>
<dbReference type="Gene3D" id="1.10.287.950">
    <property type="entry name" value="Methyl-accepting chemotaxis protein"/>
    <property type="match status" value="1"/>
</dbReference>
<keyword evidence="3 8" id="KW-1133">Transmembrane helix</keyword>
<dbReference type="Pfam" id="PF00015">
    <property type="entry name" value="MCPsignal"/>
    <property type="match status" value="1"/>
</dbReference>
<comment type="subcellular location">
    <subcellularLocation>
        <location evidence="1">Membrane</location>
        <topology evidence="1">Multi-pass membrane protein</topology>
    </subcellularLocation>
</comment>
<dbReference type="Pfam" id="PF00672">
    <property type="entry name" value="HAMP"/>
    <property type="match status" value="1"/>
</dbReference>
<protein>
    <submittedName>
        <fullName evidence="11">Methyl-accepting chemotaxis protein</fullName>
    </submittedName>
</protein>
<gene>
    <name evidence="11" type="ORF">ACFOOG_11770</name>
</gene>
<reference evidence="12" key="1">
    <citation type="journal article" date="2019" name="Int. J. Syst. Evol. Microbiol.">
        <title>The Global Catalogue of Microorganisms (GCM) 10K type strain sequencing project: providing services to taxonomists for standard genome sequencing and annotation.</title>
        <authorList>
            <consortium name="The Broad Institute Genomics Platform"/>
            <consortium name="The Broad Institute Genome Sequencing Center for Infectious Disease"/>
            <person name="Wu L."/>
            <person name="Ma J."/>
        </authorList>
    </citation>
    <scope>NUCLEOTIDE SEQUENCE [LARGE SCALE GENOMIC DNA]</scope>
    <source>
        <strain evidence="12">IBRC 10765</strain>
    </source>
</reference>
<evidence type="ECO:0000256" key="6">
    <source>
        <dbReference type="ARBA" id="ARBA00029447"/>
    </source>
</evidence>
<comment type="similarity">
    <text evidence="6">Belongs to the methyl-accepting chemotaxis (MCP) protein family.</text>
</comment>
<feature type="domain" description="HAMP" evidence="10">
    <location>
        <begin position="176"/>
        <end position="230"/>
    </location>
</feature>
<evidence type="ECO:0000259" key="10">
    <source>
        <dbReference type="PROSITE" id="PS50885"/>
    </source>
</evidence>
<dbReference type="SMART" id="SM00304">
    <property type="entry name" value="HAMP"/>
    <property type="match status" value="2"/>
</dbReference>
<evidence type="ECO:0000259" key="9">
    <source>
        <dbReference type="PROSITE" id="PS50111"/>
    </source>
</evidence>
<evidence type="ECO:0000256" key="2">
    <source>
        <dbReference type="ARBA" id="ARBA00022692"/>
    </source>
</evidence>
<evidence type="ECO:0000313" key="12">
    <source>
        <dbReference type="Proteomes" id="UP001595617"/>
    </source>
</evidence>
<dbReference type="RefSeq" id="WP_380696738.1">
    <property type="nucleotide sequence ID" value="NZ_JBHRYR010000003.1"/>
</dbReference>
<feature type="domain" description="Methyl-accepting transducer" evidence="9">
    <location>
        <begin position="235"/>
        <end position="471"/>
    </location>
</feature>
<dbReference type="Proteomes" id="UP001595617">
    <property type="component" value="Unassembled WGS sequence"/>
</dbReference>
<dbReference type="EMBL" id="JBHRYR010000003">
    <property type="protein sequence ID" value="MFC3853513.1"/>
    <property type="molecule type" value="Genomic_DNA"/>
</dbReference>
<accession>A0ABV8A1Q5</accession>
<dbReference type="CDD" id="cd06225">
    <property type="entry name" value="HAMP"/>
    <property type="match status" value="1"/>
</dbReference>
<organism evidence="11 12">
    <name type="scientific">Saccharospirillum mangrovi</name>
    <dbReference type="NCBI Taxonomy" id="2161747"/>
    <lineage>
        <taxon>Bacteria</taxon>
        <taxon>Pseudomonadati</taxon>
        <taxon>Pseudomonadota</taxon>
        <taxon>Gammaproteobacteria</taxon>
        <taxon>Oceanospirillales</taxon>
        <taxon>Saccharospirillaceae</taxon>
        <taxon>Saccharospirillum</taxon>
    </lineage>
</organism>
<dbReference type="PANTHER" id="PTHR32089">
    <property type="entry name" value="METHYL-ACCEPTING CHEMOTAXIS PROTEIN MCPB"/>
    <property type="match status" value="1"/>
</dbReference>
<name>A0ABV8A1Q5_9GAMM</name>
<evidence type="ECO:0000256" key="3">
    <source>
        <dbReference type="ARBA" id="ARBA00022989"/>
    </source>
</evidence>
<keyword evidence="5 7" id="KW-0807">Transducer</keyword>
<dbReference type="PROSITE" id="PS50111">
    <property type="entry name" value="CHEMOTAXIS_TRANSDUC_2"/>
    <property type="match status" value="1"/>
</dbReference>
<dbReference type="PROSITE" id="PS50885">
    <property type="entry name" value="HAMP"/>
    <property type="match status" value="1"/>
</dbReference>
<dbReference type="InterPro" id="IPR004089">
    <property type="entry name" value="MCPsignal_dom"/>
</dbReference>
<evidence type="ECO:0000256" key="5">
    <source>
        <dbReference type="ARBA" id="ARBA00023224"/>
    </source>
</evidence>
<keyword evidence="2 8" id="KW-0812">Transmembrane</keyword>
<sequence>MKSVQRISVRFNLVTTAVVVLLLSVFTLNTYRQTQQALTDQFDEQIASVAFRLQQSIPPAIWNFTPSQALLIVDAEVASRVIDAIFIYDDTDALVVGMTNDAEGTVVDADPEIYAARNPDVAMDLTWGDALVGRAEIYTDASHIDAAIQQSLISALVQNLILVVALIGAAIILLNRLVTRPIAALASALADIAQGDGDLTRRIPIRRRDEIGLLADRFNQFIGTIHTLVQAVIESVNDMDAAINDTQRVAARTNEGVKAQRQETDQVAVAMQEMTNTANSVSHSAEVAAQGAHDADDQGQKARTIVQGAIDGIDALASDIEQGAEVVTSLEQEVANITTVLDVIRGIAEQTNLLALNAAIEAARAGEQGRGFAVVADEVRTLASRTQASTEEIHHMIERLETGAQRAVASMNSSRQQGESTVQQASGASGALDGVAAAISDINRMNMQIATAANEQTSVANDISQRLTRIVDIAVTAEQDTDEVDALTRGLLERARQLHKLVGNFQV</sequence>
<keyword evidence="12" id="KW-1185">Reference proteome</keyword>
<feature type="transmembrane region" description="Helical" evidence="8">
    <location>
        <begin position="152"/>
        <end position="174"/>
    </location>
</feature>